<accession>A0AAE1BRR6</accession>
<feature type="compositionally biased region" description="Basic residues" evidence="1">
    <location>
        <begin position="147"/>
        <end position="165"/>
    </location>
</feature>
<evidence type="ECO:0000313" key="3">
    <source>
        <dbReference type="Proteomes" id="UP001286313"/>
    </source>
</evidence>
<feature type="region of interest" description="Disordered" evidence="1">
    <location>
        <begin position="144"/>
        <end position="170"/>
    </location>
</feature>
<sequence>MALAGGGGGGGGGRGGADHNAIKKSKVMQRPNLVVVYFQLCEGRGPQLPLIWIPICRLCVNKRRATHHPCQANHSLASPVKEQHGVIGRPTKEVMDVVVSFDGWVGGAGALGKRSKVRVKKTQQIGSERIRDIIIIINRSIVSRSRSGSRKKKTNQKHHHHHHQQKYSQGEAVAVGVAAERIERIRDVSNISRTQTQQQQQWWWWQKEWQVRETILIKELTSAGSGMEMGKLERRVTMRR</sequence>
<name>A0AAE1BRR6_PETCI</name>
<organism evidence="2 3">
    <name type="scientific">Petrolisthes cinctipes</name>
    <name type="common">Flat porcelain crab</name>
    <dbReference type="NCBI Taxonomy" id="88211"/>
    <lineage>
        <taxon>Eukaryota</taxon>
        <taxon>Metazoa</taxon>
        <taxon>Ecdysozoa</taxon>
        <taxon>Arthropoda</taxon>
        <taxon>Crustacea</taxon>
        <taxon>Multicrustacea</taxon>
        <taxon>Malacostraca</taxon>
        <taxon>Eumalacostraca</taxon>
        <taxon>Eucarida</taxon>
        <taxon>Decapoda</taxon>
        <taxon>Pleocyemata</taxon>
        <taxon>Anomura</taxon>
        <taxon>Galatheoidea</taxon>
        <taxon>Porcellanidae</taxon>
        <taxon>Petrolisthes</taxon>
    </lineage>
</organism>
<evidence type="ECO:0000313" key="2">
    <source>
        <dbReference type="EMBL" id="KAK3855092.1"/>
    </source>
</evidence>
<dbReference type="Proteomes" id="UP001286313">
    <property type="component" value="Unassembled WGS sequence"/>
</dbReference>
<dbReference type="AlphaFoldDB" id="A0AAE1BRR6"/>
<comment type="caution">
    <text evidence="2">The sequence shown here is derived from an EMBL/GenBank/DDBJ whole genome shotgun (WGS) entry which is preliminary data.</text>
</comment>
<reference evidence="2" key="1">
    <citation type="submission" date="2023-10" db="EMBL/GenBank/DDBJ databases">
        <title>Genome assemblies of two species of porcelain crab, Petrolisthes cinctipes and Petrolisthes manimaculis (Anomura: Porcellanidae).</title>
        <authorList>
            <person name="Angst P."/>
        </authorList>
    </citation>
    <scope>NUCLEOTIDE SEQUENCE</scope>
    <source>
        <strain evidence="2">PB745_01</strain>
        <tissue evidence="2">Gill</tissue>
    </source>
</reference>
<proteinExistence type="predicted"/>
<dbReference type="EMBL" id="JAWQEG010006356">
    <property type="protein sequence ID" value="KAK3855092.1"/>
    <property type="molecule type" value="Genomic_DNA"/>
</dbReference>
<keyword evidence="3" id="KW-1185">Reference proteome</keyword>
<protein>
    <submittedName>
        <fullName evidence="2">Uncharacterized protein</fullName>
    </submittedName>
</protein>
<evidence type="ECO:0000256" key="1">
    <source>
        <dbReference type="SAM" id="MobiDB-lite"/>
    </source>
</evidence>
<gene>
    <name evidence="2" type="ORF">Pcinc_038483</name>
</gene>